<dbReference type="Pfam" id="PF00440">
    <property type="entry name" value="TetR_N"/>
    <property type="match status" value="1"/>
</dbReference>
<dbReference type="PANTHER" id="PTHR30055:SF226">
    <property type="entry name" value="HTH-TYPE TRANSCRIPTIONAL REGULATOR PKSA"/>
    <property type="match status" value="1"/>
</dbReference>
<reference evidence="6" key="1">
    <citation type="journal article" date="2019" name="Int. J. Syst. Evol. Microbiol.">
        <title>The Global Catalogue of Microorganisms (GCM) 10K type strain sequencing project: providing services to taxonomists for standard genome sequencing and annotation.</title>
        <authorList>
            <consortium name="The Broad Institute Genomics Platform"/>
            <consortium name="The Broad Institute Genome Sequencing Center for Infectious Disease"/>
            <person name="Wu L."/>
            <person name="Ma J."/>
        </authorList>
    </citation>
    <scope>NUCLEOTIDE SEQUENCE [LARGE SCALE GENOMIC DNA]</scope>
    <source>
        <strain evidence="6">CCUG 53903</strain>
    </source>
</reference>
<dbReference type="PRINTS" id="PR00455">
    <property type="entry name" value="HTHTETR"/>
</dbReference>
<dbReference type="Gene3D" id="1.10.357.10">
    <property type="entry name" value="Tetracycline Repressor, domain 2"/>
    <property type="match status" value="1"/>
</dbReference>
<keyword evidence="6" id="KW-1185">Reference proteome</keyword>
<evidence type="ECO:0000256" key="3">
    <source>
        <dbReference type="SAM" id="MobiDB-lite"/>
    </source>
</evidence>
<keyword evidence="1 2" id="KW-0238">DNA-binding</keyword>
<sequence length="155" mass="16033">MAGRSGVCGASCGDRGRTLDAAEGLFAGGGYEATPTAVIARRATAPKGLIFRYFPHKIDVLVALVDERTLVEESREIDGVPGAPAGTRGARRSGGNVGCPAIRWERGVPGDPVGMLSGWHAACYRGPHPRCGASCSARPTRTVRSRNGSAVSTAN</sequence>
<accession>A0ABW1CUH2</accession>
<feature type="compositionally biased region" description="Polar residues" evidence="3">
    <location>
        <begin position="145"/>
        <end position="155"/>
    </location>
</feature>
<comment type="caution">
    <text evidence="5">The sequence shown here is derived from an EMBL/GenBank/DDBJ whole genome shotgun (WGS) entry which is preliminary data.</text>
</comment>
<gene>
    <name evidence="5" type="ORF">ACFPZ3_36740</name>
</gene>
<organism evidence="5 6">
    <name type="scientific">Nonomuraea insulae</name>
    <dbReference type="NCBI Taxonomy" id="1616787"/>
    <lineage>
        <taxon>Bacteria</taxon>
        <taxon>Bacillati</taxon>
        <taxon>Actinomycetota</taxon>
        <taxon>Actinomycetes</taxon>
        <taxon>Streptosporangiales</taxon>
        <taxon>Streptosporangiaceae</taxon>
        <taxon>Nonomuraea</taxon>
    </lineage>
</organism>
<evidence type="ECO:0000313" key="6">
    <source>
        <dbReference type="Proteomes" id="UP001596058"/>
    </source>
</evidence>
<dbReference type="RefSeq" id="WP_379518929.1">
    <property type="nucleotide sequence ID" value="NZ_JBHSPA010000045.1"/>
</dbReference>
<feature type="domain" description="HTH tetR-type" evidence="4">
    <location>
        <begin position="12"/>
        <end position="72"/>
    </location>
</feature>
<protein>
    <submittedName>
        <fullName evidence="5">Helix-turn-helix domain-containing protein</fullName>
    </submittedName>
</protein>
<dbReference type="EMBL" id="JBHSPA010000045">
    <property type="protein sequence ID" value="MFC5829445.1"/>
    <property type="molecule type" value="Genomic_DNA"/>
</dbReference>
<feature type="region of interest" description="Disordered" evidence="3">
    <location>
        <begin position="134"/>
        <end position="155"/>
    </location>
</feature>
<dbReference type="InterPro" id="IPR001647">
    <property type="entry name" value="HTH_TetR"/>
</dbReference>
<dbReference type="PROSITE" id="PS50977">
    <property type="entry name" value="HTH_TETR_2"/>
    <property type="match status" value="1"/>
</dbReference>
<evidence type="ECO:0000256" key="2">
    <source>
        <dbReference type="PROSITE-ProRule" id="PRU00335"/>
    </source>
</evidence>
<dbReference type="PANTHER" id="PTHR30055">
    <property type="entry name" value="HTH-TYPE TRANSCRIPTIONAL REGULATOR RUTR"/>
    <property type="match status" value="1"/>
</dbReference>
<evidence type="ECO:0000259" key="4">
    <source>
        <dbReference type="PROSITE" id="PS50977"/>
    </source>
</evidence>
<proteinExistence type="predicted"/>
<dbReference type="Proteomes" id="UP001596058">
    <property type="component" value="Unassembled WGS sequence"/>
</dbReference>
<name>A0ABW1CUH2_9ACTN</name>
<evidence type="ECO:0000313" key="5">
    <source>
        <dbReference type="EMBL" id="MFC5829445.1"/>
    </source>
</evidence>
<feature type="DNA-binding region" description="H-T-H motif" evidence="2">
    <location>
        <begin position="35"/>
        <end position="54"/>
    </location>
</feature>
<dbReference type="SUPFAM" id="SSF46689">
    <property type="entry name" value="Homeodomain-like"/>
    <property type="match status" value="1"/>
</dbReference>
<dbReference type="InterPro" id="IPR009057">
    <property type="entry name" value="Homeodomain-like_sf"/>
</dbReference>
<dbReference type="InterPro" id="IPR050109">
    <property type="entry name" value="HTH-type_TetR-like_transc_reg"/>
</dbReference>
<evidence type="ECO:0000256" key="1">
    <source>
        <dbReference type="ARBA" id="ARBA00023125"/>
    </source>
</evidence>